<evidence type="ECO:0000313" key="2">
    <source>
        <dbReference type="Proteomes" id="UP000694888"/>
    </source>
</evidence>
<name>A0ABM0KAG5_APLCA</name>
<dbReference type="Proteomes" id="UP000694888">
    <property type="component" value="Unplaced"/>
</dbReference>
<protein>
    <submittedName>
        <fullName evidence="3">Uncharacterized protein LOC101849664</fullName>
    </submittedName>
</protein>
<organism evidence="2 3">
    <name type="scientific">Aplysia californica</name>
    <name type="common">California sea hare</name>
    <dbReference type="NCBI Taxonomy" id="6500"/>
    <lineage>
        <taxon>Eukaryota</taxon>
        <taxon>Metazoa</taxon>
        <taxon>Spiralia</taxon>
        <taxon>Lophotrochozoa</taxon>
        <taxon>Mollusca</taxon>
        <taxon>Gastropoda</taxon>
        <taxon>Heterobranchia</taxon>
        <taxon>Euthyneura</taxon>
        <taxon>Tectipleura</taxon>
        <taxon>Aplysiida</taxon>
        <taxon>Aplysioidea</taxon>
        <taxon>Aplysiidae</taxon>
        <taxon>Aplysia</taxon>
    </lineage>
</organism>
<accession>A0ABM0KAG5</accession>
<reference evidence="3" key="1">
    <citation type="submission" date="2025-08" db="UniProtKB">
        <authorList>
            <consortium name="RefSeq"/>
        </authorList>
    </citation>
    <scope>IDENTIFICATION</scope>
</reference>
<feature type="region of interest" description="Disordered" evidence="1">
    <location>
        <begin position="47"/>
        <end position="66"/>
    </location>
</feature>
<gene>
    <name evidence="3" type="primary">LOC101849664</name>
</gene>
<proteinExistence type="predicted"/>
<evidence type="ECO:0000313" key="3">
    <source>
        <dbReference type="RefSeq" id="XP_005112835.1"/>
    </source>
</evidence>
<keyword evidence="2" id="KW-1185">Reference proteome</keyword>
<sequence>MSSQELPPPTGLDGKSVFNVFGYHGDRYDDGRAFSNPLEAPPLDAVAVSNVSQHQRTKNRRRSNETVSLVMAPLSPESAPPPPPPLSIPRALWSFFSGKTSEWCRTAAVAVVADAAV</sequence>
<dbReference type="GeneID" id="101849664"/>
<evidence type="ECO:0000256" key="1">
    <source>
        <dbReference type="SAM" id="MobiDB-lite"/>
    </source>
</evidence>
<dbReference type="RefSeq" id="XP_005112835.1">
    <property type="nucleotide sequence ID" value="XM_005112778.3"/>
</dbReference>